<dbReference type="Proteomes" id="UP001186944">
    <property type="component" value="Unassembled WGS sequence"/>
</dbReference>
<comment type="caution">
    <text evidence="9">The sequence shown here is derived from an EMBL/GenBank/DDBJ whole genome shotgun (WGS) entry which is preliminary data.</text>
</comment>
<dbReference type="InterPro" id="IPR003877">
    <property type="entry name" value="SPRY_dom"/>
</dbReference>
<dbReference type="SMART" id="SM00449">
    <property type="entry name" value="SPRY"/>
    <property type="match status" value="1"/>
</dbReference>
<dbReference type="InterPro" id="IPR043136">
    <property type="entry name" value="B30.2/SPRY_sf"/>
</dbReference>
<keyword evidence="4" id="KW-0833">Ubl conjugation pathway</keyword>
<dbReference type="CDD" id="cd12876">
    <property type="entry name" value="SPRY_SOCS3"/>
    <property type="match status" value="1"/>
</dbReference>
<evidence type="ECO:0000256" key="2">
    <source>
        <dbReference type="ARBA" id="ARBA00010910"/>
    </source>
</evidence>
<feature type="non-terminal residue" evidence="9">
    <location>
        <position position="1"/>
    </location>
</feature>
<dbReference type="InterPro" id="IPR035754">
    <property type="entry name" value="SPRY_SPSB3"/>
</dbReference>
<dbReference type="GO" id="GO:0019005">
    <property type="term" value="C:SCF ubiquitin ligase complex"/>
    <property type="evidence" value="ECO:0007669"/>
    <property type="project" value="TreeGrafter"/>
</dbReference>
<dbReference type="EMBL" id="VSWD01000010">
    <property type="protein sequence ID" value="KAK3090883.1"/>
    <property type="molecule type" value="Genomic_DNA"/>
</dbReference>
<dbReference type="SUPFAM" id="SSF49899">
    <property type="entry name" value="Concanavalin A-like lectins/glucanases"/>
    <property type="match status" value="1"/>
</dbReference>
<evidence type="ECO:0000256" key="1">
    <source>
        <dbReference type="ARBA" id="ARBA00004123"/>
    </source>
</evidence>
<dbReference type="Gene3D" id="2.60.120.920">
    <property type="match status" value="1"/>
</dbReference>
<proteinExistence type="inferred from homology"/>
<dbReference type="GO" id="GO:0005634">
    <property type="term" value="C:nucleus"/>
    <property type="evidence" value="ECO:0007669"/>
    <property type="project" value="UniProtKB-SubCell"/>
</dbReference>
<dbReference type="InterPro" id="IPR001870">
    <property type="entry name" value="B30.2/SPRY"/>
</dbReference>
<name>A0AA89BX81_PINIB</name>
<dbReference type="InterPro" id="IPR001496">
    <property type="entry name" value="SOCS_box"/>
</dbReference>
<evidence type="ECO:0000256" key="3">
    <source>
        <dbReference type="ARBA" id="ARBA00014684"/>
    </source>
</evidence>
<dbReference type="PROSITE" id="PS50188">
    <property type="entry name" value="B302_SPRY"/>
    <property type="match status" value="1"/>
</dbReference>
<keyword evidence="10" id="KW-1185">Reference proteome</keyword>
<evidence type="ECO:0000259" key="8">
    <source>
        <dbReference type="PROSITE" id="PS50225"/>
    </source>
</evidence>
<evidence type="ECO:0000259" key="7">
    <source>
        <dbReference type="PROSITE" id="PS50188"/>
    </source>
</evidence>
<dbReference type="Pfam" id="PF00622">
    <property type="entry name" value="SPRY"/>
    <property type="match status" value="1"/>
</dbReference>
<accession>A0AA89BX81</accession>
<protein>
    <recommendedName>
        <fullName evidence="3">SPRY domain-containing SOCS box protein 3</fullName>
    </recommendedName>
</protein>
<dbReference type="GO" id="GO:0043161">
    <property type="term" value="P:proteasome-mediated ubiquitin-dependent protein catabolic process"/>
    <property type="evidence" value="ECO:0007669"/>
    <property type="project" value="TreeGrafter"/>
</dbReference>
<evidence type="ECO:0000256" key="6">
    <source>
        <dbReference type="SAM" id="MobiDB-lite"/>
    </source>
</evidence>
<dbReference type="AlphaFoldDB" id="A0AA89BX81"/>
<dbReference type="PROSITE" id="PS50225">
    <property type="entry name" value="SOCS"/>
    <property type="match status" value="1"/>
</dbReference>
<feature type="domain" description="B30.2/SPRY" evidence="7">
    <location>
        <begin position="1"/>
        <end position="173"/>
    </location>
</feature>
<evidence type="ECO:0000313" key="10">
    <source>
        <dbReference type="Proteomes" id="UP001186944"/>
    </source>
</evidence>
<dbReference type="InterPro" id="IPR050672">
    <property type="entry name" value="FBXO45-Fsn/SPSB_families"/>
</dbReference>
<reference evidence="9" key="1">
    <citation type="submission" date="2019-08" db="EMBL/GenBank/DDBJ databases">
        <title>The improved chromosome-level genome for the pearl oyster Pinctada fucata martensii using PacBio sequencing and Hi-C.</title>
        <authorList>
            <person name="Zheng Z."/>
        </authorList>
    </citation>
    <scope>NUCLEOTIDE SEQUENCE</scope>
    <source>
        <strain evidence="9">ZZ-2019</strain>
        <tissue evidence="9">Adductor muscle</tissue>
    </source>
</reference>
<gene>
    <name evidence="9" type="ORF">FSP39_015464</name>
</gene>
<feature type="compositionally biased region" description="Basic and acidic residues" evidence="6">
    <location>
        <begin position="231"/>
        <end position="240"/>
    </location>
</feature>
<dbReference type="PANTHER" id="PTHR12245:SF5">
    <property type="entry name" value="SPRY DOMAIN-CONTAINING SOCS BOX PROTEIN 3"/>
    <property type="match status" value="1"/>
</dbReference>
<organism evidence="9 10">
    <name type="scientific">Pinctada imbricata</name>
    <name type="common">Atlantic pearl-oyster</name>
    <name type="synonym">Pinctada martensii</name>
    <dbReference type="NCBI Taxonomy" id="66713"/>
    <lineage>
        <taxon>Eukaryota</taxon>
        <taxon>Metazoa</taxon>
        <taxon>Spiralia</taxon>
        <taxon>Lophotrochozoa</taxon>
        <taxon>Mollusca</taxon>
        <taxon>Bivalvia</taxon>
        <taxon>Autobranchia</taxon>
        <taxon>Pteriomorphia</taxon>
        <taxon>Pterioida</taxon>
        <taxon>Pterioidea</taxon>
        <taxon>Pteriidae</taxon>
        <taxon>Pinctada</taxon>
    </lineage>
</organism>
<evidence type="ECO:0000256" key="5">
    <source>
        <dbReference type="ARBA" id="ARBA00023242"/>
    </source>
</evidence>
<feature type="region of interest" description="Disordered" evidence="6">
    <location>
        <begin position="217"/>
        <end position="259"/>
    </location>
</feature>
<dbReference type="InterPro" id="IPR013320">
    <property type="entry name" value="ConA-like_dom_sf"/>
</dbReference>
<feature type="domain" description="SOCS box" evidence="8">
    <location>
        <begin position="166"/>
        <end position="208"/>
    </location>
</feature>
<sequence>FEWVWDEASKSAASFIKEDMRGVMFHIDYSCGTAAVRGTMPMKSDQYFWEIKMTTPVYGTDMMVGVCTADLDLNKCRHGFCSMLGQGSDSWGLSYTGIIQHKQLKQPYTAKFGQGSIIGVHLDMWLGNLSFYLNHRPIGIAFRGLQGKTLFPVVSSTAARSGMKVICNSSFPTSLQFMCCQMLRKCIPRHLDVLKVVSLPPGLRDFLENNVRWLLQPCPPQGPPKEKNRKRTLDHSKSDEGPGPSKRFHGTGTAVTPQD</sequence>
<evidence type="ECO:0000313" key="9">
    <source>
        <dbReference type="EMBL" id="KAK3090883.1"/>
    </source>
</evidence>
<keyword evidence="5" id="KW-0539">Nucleus</keyword>
<evidence type="ECO:0000256" key="4">
    <source>
        <dbReference type="ARBA" id="ARBA00022786"/>
    </source>
</evidence>
<dbReference type="PANTHER" id="PTHR12245">
    <property type="entry name" value="SPRY DOMAIN CONTAINING SOCS BOX PROTEIN"/>
    <property type="match status" value="1"/>
</dbReference>
<comment type="similarity">
    <text evidence="2">Belongs to the SPSB family.</text>
</comment>
<comment type="subcellular location">
    <subcellularLocation>
        <location evidence="1">Nucleus</location>
    </subcellularLocation>
</comment>